<dbReference type="RefSeq" id="WP_188825132.1">
    <property type="nucleotide sequence ID" value="NZ_BMHH01000013.1"/>
</dbReference>
<organism evidence="15 16">
    <name type="scientific">Brucella endophytica</name>
    <dbReference type="NCBI Taxonomy" id="1963359"/>
    <lineage>
        <taxon>Bacteria</taxon>
        <taxon>Pseudomonadati</taxon>
        <taxon>Pseudomonadota</taxon>
        <taxon>Alphaproteobacteria</taxon>
        <taxon>Hyphomicrobiales</taxon>
        <taxon>Brucellaceae</taxon>
        <taxon>Brucella/Ochrobactrum group</taxon>
        <taxon>Brucella</taxon>
    </lineage>
</organism>
<keyword evidence="9 10" id="KW-0472">Membrane</keyword>
<dbReference type="Pfam" id="PF22599">
    <property type="entry name" value="SecDF_P1_head"/>
    <property type="match status" value="1"/>
</dbReference>
<dbReference type="HAMAP" id="MF_01463_B">
    <property type="entry name" value="SecD_B"/>
    <property type="match status" value="1"/>
</dbReference>
<dbReference type="Gene3D" id="3.30.70.3400">
    <property type="match status" value="2"/>
</dbReference>
<dbReference type="InterPro" id="IPR055344">
    <property type="entry name" value="SecD_SecF_C_bact"/>
</dbReference>
<feature type="domain" description="SecDF P1 head subdomain" evidence="14">
    <location>
        <begin position="233"/>
        <end position="344"/>
    </location>
</feature>
<dbReference type="NCBIfam" id="TIGR01129">
    <property type="entry name" value="secD"/>
    <property type="match status" value="1"/>
</dbReference>
<dbReference type="Pfam" id="PF21760">
    <property type="entry name" value="SecD_1st"/>
    <property type="match status" value="1"/>
</dbReference>
<dbReference type="Gene3D" id="3.30.1360.200">
    <property type="match status" value="1"/>
</dbReference>
<dbReference type="PANTHER" id="PTHR30081:SF1">
    <property type="entry name" value="PROTEIN TRANSLOCASE SUBUNIT SECD"/>
    <property type="match status" value="1"/>
</dbReference>
<evidence type="ECO:0000256" key="9">
    <source>
        <dbReference type="ARBA" id="ARBA00023136"/>
    </source>
</evidence>
<comment type="similarity">
    <text evidence="10">Belongs to the SecD/SecF family. SecD subfamily.</text>
</comment>
<feature type="domain" description="Protein translocase subunit SecDF P1" evidence="13">
    <location>
        <begin position="160"/>
        <end position="218"/>
    </location>
</feature>
<evidence type="ECO:0000256" key="7">
    <source>
        <dbReference type="ARBA" id="ARBA00022989"/>
    </source>
</evidence>
<dbReference type="GO" id="GO:0006605">
    <property type="term" value="P:protein targeting"/>
    <property type="evidence" value="ECO:0007669"/>
    <property type="project" value="UniProtKB-UniRule"/>
</dbReference>
<evidence type="ECO:0000256" key="4">
    <source>
        <dbReference type="ARBA" id="ARBA00022519"/>
    </source>
</evidence>
<proteinExistence type="inferred from homology"/>
<evidence type="ECO:0000256" key="6">
    <source>
        <dbReference type="ARBA" id="ARBA00022927"/>
    </source>
</evidence>
<evidence type="ECO:0000313" key="15">
    <source>
        <dbReference type="EMBL" id="GGB00955.1"/>
    </source>
</evidence>
<dbReference type="GO" id="GO:0065002">
    <property type="term" value="P:intracellular protein transmembrane transport"/>
    <property type="evidence" value="ECO:0007669"/>
    <property type="project" value="UniProtKB-UniRule"/>
</dbReference>
<dbReference type="HAMAP" id="MF_01464_B">
    <property type="entry name" value="SecF_B"/>
    <property type="match status" value="1"/>
</dbReference>
<comment type="caution">
    <text evidence="10">Lacks conserved residue(s) required for the propagation of feature annotation.</text>
</comment>
<feature type="domain" description="Protein export membrane protein SecD/SecF C-terminal" evidence="12">
    <location>
        <begin position="348"/>
        <end position="510"/>
    </location>
</feature>
<dbReference type="Pfam" id="PF02355">
    <property type="entry name" value="SecD_SecF_C"/>
    <property type="match status" value="2"/>
</dbReference>
<dbReference type="InterPro" id="IPR022646">
    <property type="entry name" value="SecD/SecF_CS"/>
</dbReference>
<dbReference type="PRINTS" id="PR01755">
    <property type="entry name" value="SECFTRNLCASE"/>
</dbReference>
<dbReference type="FunFam" id="3.30.1360.200:FF:000002">
    <property type="entry name" value="Preprotein translocase subunit SecD"/>
    <property type="match status" value="1"/>
</dbReference>
<evidence type="ECO:0000256" key="8">
    <source>
        <dbReference type="ARBA" id="ARBA00023010"/>
    </source>
</evidence>
<keyword evidence="4" id="KW-0997">Cell inner membrane</keyword>
<feature type="transmembrane region" description="Helical" evidence="10">
    <location>
        <begin position="796"/>
        <end position="822"/>
    </location>
</feature>
<evidence type="ECO:0000256" key="10">
    <source>
        <dbReference type="HAMAP-Rule" id="MF_01463"/>
    </source>
</evidence>
<feature type="transmembrane region" description="Helical" evidence="10">
    <location>
        <begin position="457"/>
        <end position="483"/>
    </location>
</feature>
<feature type="transmembrane region" description="Helical" evidence="10">
    <location>
        <begin position="365"/>
        <end position="387"/>
    </location>
</feature>
<feature type="transmembrane region" description="Helical" evidence="10">
    <location>
        <begin position="691"/>
        <end position="712"/>
    </location>
</feature>
<keyword evidence="6 10" id="KW-0653">Protein transport</keyword>
<comment type="caution">
    <text evidence="15">The sequence shown here is derived from an EMBL/GenBank/DDBJ whole genome shotgun (WGS) entry which is preliminary data.</text>
</comment>
<dbReference type="InterPro" id="IPR022645">
    <property type="entry name" value="SecD/SecF_bac"/>
</dbReference>
<protein>
    <recommendedName>
        <fullName evidence="10 11">Multifunctional fusion protein</fullName>
    </recommendedName>
    <domain>
        <recommendedName>
            <fullName evidence="10">Protein translocase subunit SecD</fullName>
        </recommendedName>
    </domain>
    <domain>
        <recommendedName>
            <fullName evidence="11">Protein-export membrane protein SecF</fullName>
        </recommendedName>
    </domain>
</protein>
<accession>A0A916SHT6</accession>
<keyword evidence="8 10" id="KW-0811">Translocation</keyword>
<keyword evidence="2 10" id="KW-0813">Transport</keyword>
<evidence type="ECO:0000256" key="1">
    <source>
        <dbReference type="ARBA" id="ARBA00004651"/>
    </source>
</evidence>
<dbReference type="SUPFAM" id="SSF82866">
    <property type="entry name" value="Multidrug efflux transporter AcrB transmembrane domain"/>
    <property type="match status" value="2"/>
</dbReference>
<evidence type="ECO:0000256" key="11">
    <source>
        <dbReference type="HAMAP-Rule" id="MF_01464"/>
    </source>
</evidence>
<comment type="subunit">
    <text evidence="11">Forms a complex with SecD. Part of the essential Sec protein translocation apparatus which comprises SecA, SecYEG and auxiliary proteins SecDF-YajC and YidC.</text>
</comment>
<sequence length="842" mass="91209">MRTSKWVIATYSIIVLLGILLAAPNLFTKEQLANLPGWFPKNQVTLGLDLRGGSYLLLEVDEASLKKDRVRQMLDDARAKLRADRIQPQSIRIVGDTVVVNIPDAAQRTQAQTSLQQLVSPVGTPGFGTPANDIDITANGNQIIMALTEAGERYRLDNAVQQSLEIIRRRVDQVGVAEPSIQRAGSNRIVVQLPGLKDPTQLRQLLGSTAKMTFHMVADANPNDPPPPGVSILPDAKDPNIKYPIDDQVALDGSRLTDARAGFDPNSSQPMVSFRFDSVGARQFADITSKNVGKPFAIVLDGKVLSAPVIREPITGGSGQITGNFTVEDTVTLSALLRAGALPAPLTVVEERTVGPDLGADSIKMGLYTGIAGFILVALFIVALYGFWGLIANLALLLHTIFTFTALSLLGATLTLPGIAGIILGIGIAVDANVLINERIKEETRKGLSAMAALDRGFKSAFATIVDANVTTLIATGLLFLLGTGPVRGFAITMMLGIIISMFSDVTLVRLMMQWIVRRWKLKTLDIKPLISFGQHETNFKFMRARFIGIGVSVLLSIASIVLFIKPGLNYGIDFEGGIQVEITTPQAADLPQLRSAMGNLNLGEVVLQNIGGPNSVLIRVQRQAGGEQAQTAAVEQVRASVEKLFPGVKIERTEVVGPKVSGELARSGIIAVTLAAIAMLFYIWWRFEWFFALGAIATLILDTTKMVGFFALTGLDFNLTAIAALLTIIGYSVNDKVVVYDRMRENLRLYKSKPLREVIDMSINQVLARCIFTSMTTFLAMLPMAIWGGSAVENFAIPMIFGIVIATSSSIYIAAPILLFLGDWWKRHKKDQQSGDSLVQS</sequence>
<reference evidence="15" key="2">
    <citation type="submission" date="2020-09" db="EMBL/GenBank/DDBJ databases">
        <authorList>
            <person name="Sun Q."/>
            <person name="Zhou Y."/>
        </authorList>
    </citation>
    <scope>NUCLEOTIDE SEQUENCE</scope>
    <source>
        <strain evidence="15">CGMCC 1.15082</strain>
    </source>
</reference>
<keyword evidence="3 10" id="KW-1003">Cell membrane</keyword>
<dbReference type="Proteomes" id="UP000646478">
    <property type="component" value="Unassembled WGS sequence"/>
</dbReference>
<feature type="transmembrane region" description="Helical" evidence="10">
    <location>
        <begin position="665"/>
        <end position="684"/>
    </location>
</feature>
<evidence type="ECO:0000259" key="14">
    <source>
        <dbReference type="Pfam" id="PF22599"/>
    </source>
</evidence>
<comment type="function">
    <text evidence="10">Part of the Sec protein translocase complex. Interacts with the SecYEG preprotein conducting channel. SecDF uses the proton motive force (PMF) to complete protein translocation after the ATP-dependent function of SecA.</text>
</comment>
<dbReference type="Gene3D" id="1.20.1640.10">
    <property type="entry name" value="Multidrug efflux transporter AcrB transmembrane domain"/>
    <property type="match status" value="2"/>
</dbReference>
<evidence type="ECO:0000313" key="16">
    <source>
        <dbReference type="Proteomes" id="UP000646478"/>
    </source>
</evidence>
<feature type="transmembrane region" description="Helical" evidence="10">
    <location>
        <begin position="394"/>
        <end position="412"/>
    </location>
</feature>
<comment type="subcellular location">
    <subcellularLocation>
        <location evidence="1 10">Cell membrane</location>
        <topology evidence="1 10">Multi-pass membrane protein</topology>
    </subcellularLocation>
</comment>
<keyword evidence="7 10" id="KW-1133">Transmembrane helix</keyword>
<keyword evidence="5 10" id="KW-0812">Transmembrane</keyword>
<gene>
    <name evidence="15" type="primary">secD1</name>
    <name evidence="10" type="synonym">secD</name>
    <name evidence="11" type="synonym">secF</name>
    <name evidence="15" type="ORF">GCM10011491_31390</name>
</gene>
<dbReference type="Pfam" id="PF07549">
    <property type="entry name" value="Sec_GG"/>
    <property type="match status" value="2"/>
</dbReference>
<dbReference type="AlphaFoldDB" id="A0A916SHT6"/>
<feature type="transmembrane region" description="Helical" evidence="10">
    <location>
        <begin position="718"/>
        <end position="735"/>
    </location>
</feature>
<name>A0A916SHT6_9HYPH</name>
<keyword evidence="16" id="KW-1185">Reference proteome</keyword>
<dbReference type="GO" id="GO:0005886">
    <property type="term" value="C:plasma membrane"/>
    <property type="evidence" value="ECO:0007669"/>
    <property type="project" value="UniProtKB-SubCell"/>
</dbReference>
<feature type="transmembrane region" description="Helical" evidence="10">
    <location>
        <begin position="489"/>
        <end position="513"/>
    </location>
</feature>
<dbReference type="InterPro" id="IPR048631">
    <property type="entry name" value="SecD_1st"/>
</dbReference>
<feature type="domain" description="Protein export membrane protein SecD/SecF C-terminal" evidence="12">
    <location>
        <begin position="638"/>
        <end position="823"/>
    </location>
</feature>
<evidence type="ECO:0000259" key="12">
    <source>
        <dbReference type="Pfam" id="PF02355"/>
    </source>
</evidence>
<dbReference type="InterPro" id="IPR054384">
    <property type="entry name" value="SecDF_P1_head"/>
</dbReference>
<dbReference type="FunFam" id="1.20.1640.10:FF:000004">
    <property type="entry name" value="Protein translocase subunit SecD"/>
    <property type="match status" value="1"/>
</dbReference>
<feature type="transmembrane region" description="Helical" evidence="10">
    <location>
        <begin position="547"/>
        <end position="565"/>
    </location>
</feature>
<feature type="transmembrane region" description="Helical" evidence="10">
    <location>
        <begin position="767"/>
        <end position="790"/>
    </location>
</feature>
<dbReference type="InterPro" id="IPR005791">
    <property type="entry name" value="SecD"/>
</dbReference>
<dbReference type="InterPro" id="IPR005665">
    <property type="entry name" value="SecF_bac"/>
</dbReference>
<evidence type="ECO:0000256" key="3">
    <source>
        <dbReference type="ARBA" id="ARBA00022475"/>
    </source>
</evidence>
<feature type="transmembrane region" description="Helical" evidence="10">
    <location>
        <begin position="418"/>
        <end position="436"/>
    </location>
</feature>
<evidence type="ECO:0000256" key="5">
    <source>
        <dbReference type="ARBA" id="ARBA00022692"/>
    </source>
</evidence>
<dbReference type="InterPro" id="IPR022813">
    <property type="entry name" value="SecD/SecF_arch_bac"/>
</dbReference>
<comment type="similarity">
    <text evidence="11">Belongs to the SecD/SecF family. SecF subfamily.</text>
</comment>
<dbReference type="GO" id="GO:0015450">
    <property type="term" value="F:protein-transporting ATPase activity"/>
    <property type="evidence" value="ECO:0007669"/>
    <property type="project" value="InterPro"/>
</dbReference>
<evidence type="ECO:0000256" key="2">
    <source>
        <dbReference type="ARBA" id="ARBA00022448"/>
    </source>
</evidence>
<dbReference type="EMBL" id="BMHH01000013">
    <property type="protein sequence ID" value="GGB00955.1"/>
    <property type="molecule type" value="Genomic_DNA"/>
</dbReference>
<dbReference type="NCBIfam" id="TIGR00916">
    <property type="entry name" value="2A0604s01"/>
    <property type="match status" value="2"/>
</dbReference>
<reference evidence="15" key="1">
    <citation type="journal article" date="2014" name="Int. J. Syst. Evol. Microbiol.">
        <title>Complete genome sequence of Corynebacterium casei LMG S-19264T (=DSM 44701T), isolated from a smear-ripened cheese.</title>
        <authorList>
            <consortium name="US DOE Joint Genome Institute (JGI-PGF)"/>
            <person name="Walter F."/>
            <person name="Albersmeier A."/>
            <person name="Kalinowski J."/>
            <person name="Ruckert C."/>
        </authorList>
    </citation>
    <scope>NUCLEOTIDE SEQUENCE</scope>
    <source>
        <strain evidence="15">CGMCC 1.15082</strain>
    </source>
</reference>
<comment type="subunit">
    <text evidence="10">Forms a complex with SecF. Part of the essential Sec protein translocation apparatus which comprises SecA, SecYEG and auxiliary proteins SecDF-YajC and YidC.</text>
</comment>
<dbReference type="GO" id="GO:0043952">
    <property type="term" value="P:protein transport by the Sec complex"/>
    <property type="evidence" value="ECO:0007669"/>
    <property type="project" value="UniProtKB-UniRule"/>
</dbReference>
<evidence type="ECO:0000259" key="13">
    <source>
        <dbReference type="Pfam" id="PF21760"/>
    </source>
</evidence>
<dbReference type="PANTHER" id="PTHR30081">
    <property type="entry name" value="PROTEIN-EXPORT MEMBRANE PROTEIN SEC"/>
    <property type="match status" value="1"/>
</dbReference>
<dbReference type="InterPro" id="IPR048634">
    <property type="entry name" value="SecD_SecF_C"/>
</dbReference>
<dbReference type="NCBIfam" id="NF009583">
    <property type="entry name" value="PRK13024.1-3"/>
    <property type="match status" value="1"/>
</dbReference>
<dbReference type="NCBIfam" id="TIGR00966">
    <property type="entry name" value="transloc_SecF"/>
    <property type="match status" value="1"/>
</dbReference>